<dbReference type="EMBL" id="QEHR01000001">
    <property type="protein sequence ID" value="PVW16975.1"/>
    <property type="molecule type" value="Genomic_DNA"/>
</dbReference>
<dbReference type="Proteomes" id="UP000245962">
    <property type="component" value="Unassembled WGS sequence"/>
</dbReference>
<feature type="domain" description="HYR" evidence="6">
    <location>
        <begin position="991"/>
        <end position="1078"/>
    </location>
</feature>
<dbReference type="InterPro" id="IPR013783">
    <property type="entry name" value="Ig-like_fold"/>
</dbReference>
<accession>A0A2U0I7A3</accession>
<reference evidence="8 9" key="1">
    <citation type="submission" date="2018-04" db="EMBL/GenBank/DDBJ databases">
        <title>Marixanthomonas spongiae HN-E44 sp. nov., isolated from a marine sponge.</title>
        <authorList>
            <person name="Luo L."/>
            <person name="Zhuang L."/>
        </authorList>
    </citation>
    <scope>NUCLEOTIDE SEQUENCE [LARGE SCALE GENOMIC DNA]</scope>
    <source>
        <strain evidence="8 9">HN-E44</strain>
    </source>
</reference>
<dbReference type="PANTHER" id="PTHR24273:SF32">
    <property type="entry name" value="HYALIN"/>
    <property type="match status" value="1"/>
</dbReference>
<evidence type="ECO:0000313" key="9">
    <source>
        <dbReference type="Proteomes" id="UP000245962"/>
    </source>
</evidence>
<evidence type="ECO:0000256" key="4">
    <source>
        <dbReference type="ARBA" id="ARBA00022801"/>
    </source>
</evidence>
<dbReference type="InterPro" id="IPR002884">
    <property type="entry name" value="P_dom"/>
</dbReference>
<organism evidence="8 9">
    <name type="scientific">Marixanthomonas spongiae</name>
    <dbReference type="NCBI Taxonomy" id="2174845"/>
    <lineage>
        <taxon>Bacteria</taxon>
        <taxon>Pseudomonadati</taxon>
        <taxon>Bacteroidota</taxon>
        <taxon>Flavobacteriia</taxon>
        <taxon>Flavobacteriales</taxon>
        <taxon>Flavobacteriaceae</taxon>
        <taxon>Marixanthomonas</taxon>
    </lineage>
</organism>
<feature type="domain" description="P/Homo B" evidence="7">
    <location>
        <begin position="19"/>
        <end position="172"/>
    </location>
</feature>
<proteinExistence type="predicted"/>
<comment type="caution">
    <text evidence="8">The sequence shown here is derived from an EMBL/GenBank/DDBJ whole genome shotgun (WGS) entry which is preliminary data.</text>
</comment>
<dbReference type="Pfam" id="PF02494">
    <property type="entry name" value="HYR"/>
    <property type="match status" value="2"/>
</dbReference>
<dbReference type="GO" id="GO:0004252">
    <property type="term" value="F:serine-type endopeptidase activity"/>
    <property type="evidence" value="ECO:0007669"/>
    <property type="project" value="InterPro"/>
</dbReference>
<dbReference type="InterPro" id="IPR008979">
    <property type="entry name" value="Galactose-bd-like_sf"/>
</dbReference>
<sequence length="1167" mass="122572">MKKITLLMAFLVTCFAWQVNAQTYNGDNTGAVIDGSADVLSVANVPLTGNVGAGIIIENVTIDLTHTWDSDLDIYLESPVGTSLALSLSNGGSGDDYTNTQFEDGGGDINAASAPFTGVFEPEGGTFAATFDGEDANGDWTLRIDDTFPGSDDGVFNSFSITVTQIIGDPPVIVCPSDIMADTDPGECGAIVNFADAIAFDTEDGQITAVQTMGPPSGSQFPTGDTIVEYTATDSDGNEATCQFTVTVTDMENPEAVCQDLTLELMGGNSVSITPADIDNGSTDNCGIATYSLDQDTFTCADVGENTVTLTVTDDEGNSSTCTATVTIEDNVAPEITCIGEPGVFNVLEEFEAATIPAGWTTVLESGSQDWTFGSGDMPGGADFPTNAAIFDDDAAGSGAVNLVRLLSPVYDISGAVSADLDFDYSLQDFVGDGELSVEVWDGAAWQEILFVTEDTDPTAFGLTDMMPYANPDFQVRFTYDDNGGYAWGAGVDNFALNYELSTSPPYDVVLDADGNATIPADDLIQTVNEACGYTVTVGGPATGGGSTDETLETTFAGGNGLDGNMFDIVAINEVVINSFDVNLDTGTTDDIEVYYKSGTWEGFEEDPSAWTLIGSANVTSAGDGLPTPLNLDLGQTIAAGDTGAFYITTTSGGMNYTNGTANGTVFVEDDNIQFLEGSGKSYPFGSSTFDARVFNGNIYYEAPLPVDNDVSFDCSMLGENNVEVFVTDDSGNFSSCIATVNVIDVTAPIITCAGNPGPVSELEEFEGATIPDGWSTVLEAGSHDWTFGSGDMPIGGDFPTNAAIFDDDEAGSGNVNLVRLLSPVYNITGSNTASISFDYALQEIGGSGELSVEVWDGTTWQEILFVDVDTDPTNTGAIDMLPYLNPDFQVRFTYDDEGDWGWGAGIDNFQLDYEITDITPIDIALGPDGTATIDPNSLIQDVDEACGITTVASDITEVSCADIGTPLTVTIFASDASGNVASCTAELNVVDNLAPEVTCPEDQSVDPGEGNLFYEVPDYFATGEASALDNCTNPVTITSQDPAPGELIGDGVYTVTLTAEDEYGNVGTCTFELTVESILGVDENSLSNSISMYPNPADSQVTISNKSDIALENAVIYDINGKLINQYDLRNMQGQQVIDVSSLATGVYVVQITSETSSVSKRLIIK</sequence>
<dbReference type="Pfam" id="PF18962">
    <property type="entry name" value="Por_Secre_tail"/>
    <property type="match status" value="1"/>
</dbReference>
<keyword evidence="4" id="KW-0378">Hydrolase</keyword>
<dbReference type="PROSITE" id="PS50825">
    <property type="entry name" value="HYR"/>
    <property type="match status" value="2"/>
</dbReference>
<dbReference type="InterPro" id="IPR003410">
    <property type="entry name" value="HYR_dom"/>
</dbReference>
<keyword evidence="9" id="KW-1185">Reference proteome</keyword>
<dbReference type="NCBIfam" id="TIGR04183">
    <property type="entry name" value="Por_Secre_tail"/>
    <property type="match status" value="1"/>
</dbReference>
<evidence type="ECO:0000259" key="7">
    <source>
        <dbReference type="PROSITE" id="PS51829"/>
    </source>
</evidence>
<keyword evidence="3" id="KW-0677">Repeat</keyword>
<dbReference type="AlphaFoldDB" id="A0A2U0I7A3"/>
<dbReference type="Gene3D" id="2.60.120.260">
    <property type="entry name" value="Galactose-binding domain-like"/>
    <property type="match status" value="1"/>
</dbReference>
<dbReference type="SUPFAM" id="SSF49785">
    <property type="entry name" value="Galactose-binding domain-like"/>
    <property type="match status" value="1"/>
</dbReference>
<evidence type="ECO:0000256" key="3">
    <source>
        <dbReference type="ARBA" id="ARBA00022737"/>
    </source>
</evidence>
<dbReference type="GO" id="GO:0006508">
    <property type="term" value="P:proteolysis"/>
    <property type="evidence" value="ECO:0007669"/>
    <property type="project" value="UniProtKB-KW"/>
</dbReference>
<evidence type="ECO:0000256" key="5">
    <source>
        <dbReference type="SAM" id="SignalP"/>
    </source>
</evidence>
<evidence type="ECO:0000256" key="1">
    <source>
        <dbReference type="ARBA" id="ARBA00022670"/>
    </source>
</evidence>
<dbReference type="OrthoDB" id="9805017at2"/>
<feature type="chain" id="PRO_5015661605" evidence="5">
    <location>
        <begin position="22"/>
        <end position="1167"/>
    </location>
</feature>
<evidence type="ECO:0000256" key="2">
    <source>
        <dbReference type="ARBA" id="ARBA00022729"/>
    </source>
</evidence>
<feature type="signal peptide" evidence="5">
    <location>
        <begin position="1"/>
        <end position="21"/>
    </location>
</feature>
<dbReference type="Pfam" id="PF01483">
    <property type="entry name" value="P_proprotein"/>
    <property type="match status" value="1"/>
</dbReference>
<evidence type="ECO:0000313" key="8">
    <source>
        <dbReference type="EMBL" id="PVW16975.1"/>
    </source>
</evidence>
<keyword evidence="1" id="KW-0645">Protease</keyword>
<dbReference type="InterPro" id="IPR026444">
    <property type="entry name" value="Secre_tail"/>
</dbReference>
<protein>
    <submittedName>
        <fullName evidence="8">Subtilisin</fullName>
    </submittedName>
</protein>
<gene>
    <name evidence="8" type="ORF">DDV96_00145</name>
</gene>
<feature type="domain" description="HYR" evidence="6">
    <location>
        <begin position="166"/>
        <end position="250"/>
    </location>
</feature>
<dbReference type="Gene3D" id="2.60.40.10">
    <property type="entry name" value="Immunoglobulins"/>
    <property type="match status" value="2"/>
</dbReference>
<name>A0A2U0I7A3_9FLAO</name>
<dbReference type="PANTHER" id="PTHR24273">
    <property type="entry name" value="FI04643P-RELATED"/>
    <property type="match status" value="1"/>
</dbReference>
<keyword evidence="2 5" id="KW-0732">Signal</keyword>
<evidence type="ECO:0000259" key="6">
    <source>
        <dbReference type="PROSITE" id="PS50825"/>
    </source>
</evidence>
<dbReference type="PROSITE" id="PS51829">
    <property type="entry name" value="P_HOMO_B"/>
    <property type="match status" value="1"/>
</dbReference>